<dbReference type="EMBL" id="AHMS02000002">
    <property type="protein sequence ID" value="EMN19373.1"/>
    <property type="molecule type" value="Genomic_DNA"/>
</dbReference>
<gene>
    <name evidence="2" type="ORF">LEP1GSC056_3063</name>
</gene>
<feature type="transmembrane region" description="Helical" evidence="1">
    <location>
        <begin position="7"/>
        <end position="26"/>
    </location>
</feature>
<proteinExistence type="predicted"/>
<protein>
    <recommendedName>
        <fullName evidence="4">Lipoprotein</fullName>
    </recommendedName>
</protein>
<dbReference type="Proteomes" id="UP000012166">
    <property type="component" value="Unassembled WGS sequence"/>
</dbReference>
<evidence type="ECO:0000313" key="2">
    <source>
        <dbReference type="EMBL" id="EMN19373.1"/>
    </source>
</evidence>
<name>A0ABC9SNI9_LEPBO</name>
<keyword evidence="1" id="KW-1133">Transmembrane helix</keyword>
<sequence length="39" mass="4729">MTCGEDGFTNSIFIIFFRFIICFYDLSKIQNLNYKESYF</sequence>
<evidence type="ECO:0008006" key="4">
    <source>
        <dbReference type="Google" id="ProtNLM"/>
    </source>
</evidence>
<organism evidence="2 3">
    <name type="scientific">Leptospira borgpetersenii str. Brem 328</name>
    <dbReference type="NCBI Taxonomy" id="1049780"/>
    <lineage>
        <taxon>Bacteria</taxon>
        <taxon>Pseudomonadati</taxon>
        <taxon>Spirochaetota</taxon>
        <taxon>Spirochaetia</taxon>
        <taxon>Leptospirales</taxon>
        <taxon>Leptospiraceae</taxon>
        <taxon>Leptospira</taxon>
    </lineage>
</organism>
<comment type="caution">
    <text evidence="2">The sequence shown here is derived from an EMBL/GenBank/DDBJ whole genome shotgun (WGS) entry which is preliminary data.</text>
</comment>
<accession>A0ABC9SNI9</accession>
<evidence type="ECO:0000313" key="3">
    <source>
        <dbReference type="Proteomes" id="UP000012166"/>
    </source>
</evidence>
<evidence type="ECO:0000256" key="1">
    <source>
        <dbReference type="SAM" id="Phobius"/>
    </source>
</evidence>
<dbReference type="AlphaFoldDB" id="A0ABC9SNI9"/>
<keyword evidence="1" id="KW-0812">Transmembrane</keyword>
<reference evidence="2 3" key="1">
    <citation type="submission" date="2013-01" db="EMBL/GenBank/DDBJ databases">
        <authorList>
            <person name="Harkins D.M."/>
            <person name="Durkin A.S."/>
            <person name="Brinkac L.M."/>
            <person name="Haft D.H."/>
            <person name="Selengut J.D."/>
            <person name="Sanka R."/>
            <person name="DePew J."/>
            <person name="Purushe J."/>
            <person name="Hartskeerl R.A."/>
            <person name="Ahmed A."/>
            <person name="van der Linden H."/>
            <person name="Goris M.G.A."/>
            <person name="Vinetz J.M."/>
            <person name="Sutton G.G."/>
            <person name="Nierman W.C."/>
            <person name="Fouts D.E."/>
        </authorList>
    </citation>
    <scope>NUCLEOTIDE SEQUENCE [LARGE SCALE GENOMIC DNA]</scope>
    <source>
        <strain evidence="2 3">Brem 328</strain>
    </source>
</reference>
<keyword evidence="1" id="KW-0472">Membrane</keyword>